<evidence type="ECO:0000256" key="1">
    <source>
        <dbReference type="SAM" id="Coils"/>
    </source>
</evidence>
<feature type="coiled-coil region" evidence="1">
    <location>
        <begin position="582"/>
        <end position="609"/>
    </location>
</feature>
<gene>
    <name evidence="3" type="primary">LOC102807707</name>
</gene>
<keyword evidence="2" id="KW-1185">Reference proteome</keyword>
<organism evidence="2 3">
    <name type="scientific">Saccoglossus kowalevskii</name>
    <name type="common">Acorn worm</name>
    <dbReference type="NCBI Taxonomy" id="10224"/>
    <lineage>
        <taxon>Eukaryota</taxon>
        <taxon>Metazoa</taxon>
        <taxon>Hemichordata</taxon>
        <taxon>Enteropneusta</taxon>
        <taxon>Harrimaniidae</taxon>
        <taxon>Saccoglossus</taxon>
    </lineage>
</organism>
<sequence>MGINIICFIVTGSTTGGELLSDLHSRHMMEREYLLSKLRMENDKTLNNAEIITVYVQIIRQQKYAESEALFENSSIAVGIAERPQLFKSSKFDSDRNRQEKLAIERLQNWKKRKVQRFEDESITDNKNKGIVELQVDVIKIAVRKHTHEREILITMLQGKESSSAKTAGRRLNKEQREKRLKELCGQRSDWRESSSQYMISKRNLHRRLLQEGVGIYQEVRREEIKNGHNLDDLLISANVLADLQQKQDREINLLLTNMQNKSASELRDIKRSEERAVVEEWLDNVSSVVLGTFDLSQEERELIKALENKYDVIRDKLLTETLKRHYGADAWKDMLENEQQRLLSKKKLEERSLRQEGKLDEMAALVGDFGKNEFNLEELMGRIQTEYHQKYLEKQSRIQKEDEDVTDYEIEEPLAVKKIGNPLGDLQYRFSEDMDALMGKLKGEEGVFLREQGRIQLLQRWKRQRNRAEKEEKFLDTVLMVGLAERIPINIDMRVKKDKTRNFQLARERYSNREHRKSQGLYDELEFDNHVLPPKGELETWKESMMIEVDKRHRMERNLMMSILTDKGSEELREVARSMPDDERQKRLAELKRKREGLELDSKDDQEQNLDILEESGAIKSVVRRLVMEEEAQGKIVSHGEIVVSLLAELQEEQEREGERIFLSLDGKTEDDISGMRYDQITRRKIDRGDNIMEIFSMYEGAGQEDELIKALEEKYDVLKDRLLCDALRRQMSEEDWLNLSDEEKKRRLLKLKLEERRLQRDGKHDALVTLLGDNFHIQGNVSSLMGEHQSKYKQKLIKRLAKKKPDVAENDGILEDEGERKKKSTNTLLELHDRYRDERDVLMTNLRDPQALMNKKERQACLIKLKREKQKAEREEGFEAAALAVGLAERKQSQFAERLQHDRERQEDLARRRITFLRKKKTEIQSEDDQLVNSGNRADMQDAVLRALENKHAVERQVLLEILQQDGYQQFREFARIMTEVQRQDKLDELVLNKQELDSGKNGLSCIY</sequence>
<feature type="coiled-coil region" evidence="1">
    <location>
        <begin position="256"/>
        <end position="353"/>
    </location>
</feature>
<accession>A0ABM0MTI3</accession>
<name>A0ABM0MTI3_SACKO</name>
<dbReference type="Proteomes" id="UP000694865">
    <property type="component" value="Unplaced"/>
</dbReference>
<keyword evidence="1" id="KW-0175">Coiled coil</keyword>
<proteinExistence type="predicted"/>
<protein>
    <submittedName>
        <fullName evidence="3">Trichohyalin-like</fullName>
    </submittedName>
</protein>
<reference evidence="3" key="1">
    <citation type="submission" date="2025-08" db="UniProtKB">
        <authorList>
            <consortium name="RefSeq"/>
        </authorList>
    </citation>
    <scope>IDENTIFICATION</scope>
    <source>
        <tissue evidence="3">Testes</tissue>
    </source>
</reference>
<evidence type="ECO:0000313" key="2">
    <source>
        <dbReference type="Proteomes" id="UP000694865"/>
    </source>
</evidence>
<evidence type="ECO:0000313" key="3">
    <source>
        <dbReference type="RefSeq" id="XP_006823324.1"/>
    </source>
</evidence>
<dbReference type="RefSeq" id="XP_006823324.1">
    <property type="nucleotide sequence ID" value="XM_006823261.1"/>
</dbReference>
<dbReference type="GeneID" id="102807707"/>